<keyword evidence="2" id="KW-0238">DNA-binding</keyword>
<name>A0A1T4V527_9GAMM</name>
<keyword evidence="6" id="KW-1185">Reference proteome</keyword>
<organism evidence="5 6">
    <name type="scientific">Succinivibrio dextrinosolvens DSM 3072</name>
    <dbReference type="NCBI Taxonomy" id="1123324"/>
    <lineage>
        <taxon>Bacteria</taxon>
        <taxon>Pseudomonadati</taxon>
        <taxon>Pseudomonadota</taxon>
        <taxon>Gammaproteobacteria</taxon>
        <taxon>Aeromonadales</taxon>
        <taxon>Succinivibrionaceae</taxon>
        <taxon>Succinivibrio</taxon>
    </lineage>
</organism>
<dbReference type="SUPFAM" id="SSF47413">
    <property type="entry name" value="lambda repressor-like DNA-binding domains"/>
    <property type="match status" value="1"/>
</dbReference>
<protein>
    <submittedName>
        <fullName evidence="5">Transcriptional regulator, LacI family</fullName>
    </submittedName>
</protein>
<dbReference type="Pfam" id="PF00356">
    <property type="entry name" value="LacI"/>
    <property type="match status" value="1"/>
</dbReference>
<dbReference type="SMART" id="SM00354">
    <property type="entry name" value="HTH_LACI"/>
    <property type="match status" value="1"/>
</dbReference>
<dbReference type="PANTHER" id="PTHR30146">
    <property type="entry name" value="LACI-RELATED TRANSCRIPTIONAL REPRESSOR"/>
    <property type="match status" value="1"/>
</dbReference>
<dbReference type="InterPro" id="IPR010982">
    <property type="entry name" value="Lambda_DNA-bd_dom_sf"/>
</dbReference>
<dbReference type="Pfam" id="PF13377">
    <property type="entry name" value="Peripla_BP_3"/>
    <property type="match status" value="1"/>
</dbReference>
<evidence type="ECO:0000313" key="6">
    <source>
        <dbReference type="Proteomes" id="UP000242432"/>
    </source>
</evidence>
<gene>
    <name evidence="5" type="ORF">SAMN02745213_00714</name>
</gene>
<sequence length="334" mass="36761">MVNISQIAEHLGISPSTVSRALKKPDMVSLETRHKVLNAAEKMGYLQKLRDDITVASSSKLIGVIAADLTNSFSNAIVKSVTDYLDSQNYSVIVGCNYEQSSLEAKILKQWAPLNLRGLIIMPTAKFCKTVANDFIDMPVVLVDRHLNELNFDSVIEDNLGGVQQVLDYLQELGHEKIAFISGSKKVYTFSQRCAGVEQSGIKTEIHEIIADSYEELFIGAFEQTNILMLRAKGSRPTAIIGANNAITSGILYALNLKGFKIPNDVSVVSYGDSNWCRFYPTPITSVCQPVEEMGRMAATMVLERINGSRDKVNNVCLKSMLLRRASTSSPNAD</sequence>
<dbReference type="SUPFAM" id="SSF53822">
    <property type="entry name" value="Periplasmic binding protein-like I"/>
    <property type="match status" value="1"/>
</dbReference>
<evidence type="ECO:0000256" key="1">
    <source>
        <dbReference type="ARBA" id="ARBA00023015"/>
    </source>
</evidence>
<dbReference type="InterPro" id="IPR000843">
    <property type="entry name" value="HTH_LacI"/>
</dbReference>
<dbReference type="Proteomes" id="UP000242432">
    <property type="component" value="Unassembled WGS sequence"/>
</dbReference>
<dbReference type="Gene3D" id="1.10.260.40">
    <property type="entry name" value="lambda repressor-like DNA-binding domains"/>
    <property type="match status" value="1"/>
</dbReference>
<dbReference type="PANTHER" id="PTHR30146:SF109">
    <property type="entry name" value="HTH-TYPE TRANSCRIPTIONAL REGULATOR GALS"/>
    <property type="match status" value="1"/>
</dbReference>
<reference evidence="6" key="1">
    <citation type="submission" date="2017-02" db="EMBL/GenBank/DDBJ databases">
        <authorList>
            <person name="Varghese N."/>
            <person name="Submissions S."/>
        </authorList>
    </citation>
    <scope>NUCLEOTIDE SEQUENCE [LARGE SCALE GENOMIC DNA]</scope>
    <source>
        <strain evidence="6">DSM 3072</strain>
    </source>
</reference>
<evidence type="ECO:0000259" key="4">
    <source>
        <dbReference type="PROSITE" id="PS50932"/>
    </source>
</evidence>
<dbReference type="GO" id="GO:0000976">
    <property type="term" value="F:transcription cis-regulatory region binding"/>
    <property type="evidence" value="ECO:0007669"/>
    <property type="project" value="TreeGrafter"/>
</dbReference>
<dbReference type="EMBL" id="FUXX01000008">
    <property type="protein sequence ID" value="SKA59661.1"/>
    <property type="molecule type" value="Genomic_DNA"/>
</dbReference>
<dbReference type="AlphaFoldDB" id="A0A1T4V527"/>
<dbReference type="GO" id="GO:0003700">
    <property type="term" value="F:DNA-binding transcription factor activity"/>
    <property type="evidence" value="ECO:0007669"/>
    <property type="project" value="TreeGrafter"/>
</dbReference>
<feature type="domain" description="HTH lacI-type" evidence="4">
    <location>
        <begin position="2"/>
        <end position="45"/>
    </location>
</feature>
<dbReference type="InterPro" id="IPR046335">
    <property type="entry name" value="LacI/GalR-like_sensor"/>
</dbReference>
<dbReference type="Gene3D" id="3.40.50.2300">
    <property type="match status" value="2"/>
</dbReference>
<accession>A0A1T4V527</accession>
<evidence type="ECO:0000313" key="5">
    <source>
        <dbReference type="EMBL" id="SKA59661.1"/>
    </source>
</evidence>
<dbReference type="InterPro" id="IPR028082">
    <property type="entry name" value="Peripla_BP_I"/>
</dbReference>
<dbReference type="PROSITE" id="PS50932">
    <property type="entry name" value="HTH_LACI_2"/>
    <property type="match status" value="1"/>
</dbReference>
<evidence type="ECO:0000256" key="3">
    <source>
        <dbReference type="ARBA" id="ARBA00023163"/>
    </source>
</evidence>
<dbReference type="CDD" id="cd01392">
    <property type="entry name" value="HTH_LacI"/>
    <property type="match status" value="1"/>
</dbReference>
<keyword evidence="3" id="KW-0804">Transcription</keyword>
<dbReference type="STRING" id="83771.SAMN02910357_00487"/>
<keyword evidence="1" id="KW-0805">Transcription regulation</keyword>
<dbReference type="RefSeq" id="WP_078928269.1">
    <property type="nucleotide sequence ID" value="NZ_FUXX01000008.1"/>
</dbReference>
<evidence type="ECO:0000256" key="2">
    <source>
        <dbReference type="ARBA" id="ARBA00023125"/>
    </source>
</evidence>
<proteinExistence type="predicted"/>
<dbReference type="CDD" id="cd06267">
    <property type="entry name" value="PBP1_LacI_sugar_binding-like"/>
    <property type="match status" value="1"/>
</dbReference>